<dbReference type="RefSeq" id="WP_146308281.1">
    <property type="nucleotide sequence ID" value="NZ_VOHS01000073.1"/>
</dbReference>
<reference evidence="1 2" key="1">
    <citation type="submission" date="2019-08" db="EMBL/GenBank/DDBJ databases">
        <title>Whole genome sequencing of chitin degrading bacteria Chitinophaga pinensis YS16.</title>
        <authorList>
            <person name="Singh R.P."/>
            <person name="Manchanda G."/>
            <person name="Maurya I.K."/>
            <person name="Joshi N.K."/>
            <person name="Srivastava A.K."/>
        </authorList>
    </citation>
    <scope>NUCLEOTIDE SEQUENCE [LARGE SCALE GENOMIC DNA]</scope>
    <source>
        <strain evidence="1 2">YS-16</strain>
    </source>
</reference>
<gene>
    <name evidence="1" type="ORF">FEF09_28785</name>
</gene>
<sequence>MYTNDANRTLKNNPNTYWDKEQKRKIAAYIINTWMPLNEKYAAANPAKWSVANLIDNLKVYDQGLEEYIAKNNYFSKII</sequence>
<dbReference type="Proteomes" id="UP000318815">
    <property type="component" value="Unassembled WGS sequence"/>
</dbReference>
<name>A0A5C6LNS8_9BACT</name>
<protein>
    <submittedName>
        <fullName evidence="1">Uncharacterized protein</fullName>
    </submittedName>
</protein>
<dbReference type="EMBL" id="VOHS01000073">
    <property type="protein sequence ID" value="TWV91507.1"/>
    <property type="molecule type" value="Genomic_DNA"/>
</dbReference>
<evidence type="ECO:0000313" key="1">
    <source>
        <dbReference type="EMBL" id="TWV91507.1"/>
    </source>
</evidence>
<accession>A0A5C6LNS8</accession>
<organism evidence="1 2">
    <name type="scientific">Chitinophaga pinensis</name>
    <dbReference type="NCBI Taxonomy" id="79329"/>
    <lineage>
        <taxon>Bacteria</taxon>
        <taxon>Pseudomonadati</taxon>
        <taxon>Bacteroidota</taxon>
        <taxon>Chitinophagia</taxon>
        <taxon>Chitinophagales</taxon>
        <taxon>Chitinophagaceae</taxon>
        <taxon>Chitinophaga</taxon>
    </lineage>
</organism>
<evidence type="ECO:0000313" key="2">
    <source>
        <dbReference type="Proteomes" id="UP000318815"/>
    </source>
</evidence>
<dbReference type="AlphaFoldDB" id="A0A5C6LNS8"/>
<proteinExistence type="predicted"/>
<comment type="caution">
    <text evidence="1">The sequence shown here is derived from an EMBL/GenBank/DDBJ whole genome shotgun (WGS) entry which is preliminary data.</text>
</comment>
<keyword evidence="2" id="KW-1185">Reference proteome</keyword>